<keyword evidence="7 9" id="KW-0472">Membrane</keyword>
<feature type="transmembrane region" description="Helical" evidence="9">
    <location>
        <begin position="55"/>
        <end position="76"/>
    </location>
</feature>
<dbReference type="InterPro" id="IPR044669">
    <property type="entry name" value="YneE/VCCN1/2-like"/>
</dbReference>
<reference evidence="10 11" key="1">
    <citation type="submission" date="2019-07" db="EMBL/GenBank/DDBJ databases">
        <title>Genomics analysis of Aphanomyces spp. identifies a new class of oomycete effector associated with host adaptation.</title>
        <authorList>
            <person name="Gaulin E."/>
        </authorList>
    </citation>
    <scope>NUCLEOTIDE SEQUENCE [LARGE SCALE GENOMIC DNA]</scope>
    <source>
        <strain evidence="10 11">ATCC 201684</strain>
    </source>
</reference>
<comment type="subcellular location">
    <subcellularLocation>
        <location evidence="1">Cell membrane</location>
        <topology evidence="1">Multi-pass membrane protein</topology>
    </subcellularLocation>
</comment>
<feature type="transmembrane region" description="Helical" evidence="9">
    <location>
        <begin position="248"/>
        <end position="270"/>
    </location>
</feature>
<dbReference type="PANTHER" id="PTHR33281:SF19">
    <property type="entry name" value="VOLTAGE-DEPENDENT ANION CHANNEL-FORMING PROTEIN YNEE"/>
    <property type="match status" value="1"/>
</dbReference>
<evidence type="ECO:0000256" key="9">
    <source>
        <dbReference type="SAM" id="Phobius"/>
    </source>
</evidence>
<dbReference type="AlphaFoldDB" id="A0A6G0WK81"/>
<dbReference type="Pfam" id="PF25539">
    <property type="entry name" value="Bestrophin_2"/>
    <property type="match status" value="1"/>
</dbReference>
<dbReference type="Proteomes" id="UP000481153">
    <property type="component" value="Unassembled WGS sequence"/>
</dbReference>
<dbReference type="PANTHER" id="PTHR33281">
    <property type="entry name" value="UPF0187 PROTEIN YNEE"/>
    <property type="match status" value="1"/>
</dbReference>
<keyword evidence="6" id="KW-0406">Ion transport</keyword>
<evidence type="ECO:0000256" key="5">
    <source>
        <dbReference type="ARBA" id="ARBA00022989"/>
    </source>
</evidence>
<feature type="region of interest" description="Disordered" evidence="8">
    <location>
        <begin position="391"/>
        <end position="420"/>
    </location>
</feature>
<sequence length="437" mass="48286">MIHYDEDEFFRLLSKVQGTAVHGRGPHRAFLMACFAALVAIGNHVYTIVFTQTKTSLACTSTLSVFNVFLGLLISFRLNSAFTQWRSGVVAMGSVGDAVRGIVSSTISFLDFGVDGEEKLRFMAELRRLVCLYVSILVQDARGCAQEDIQVFIDCHLLTDTEAEEMNRCGVISNNEPVLKGRQVSVAQVAPQKLRATIVELWIRRLIQVGHRRNWFGMPQSAALNGNVSALVSLYSTIYNIANIPIPFNYAHFLVLVMVVYLAVYTFVIVQTSNYFTPLWVFGWGLIVFSADDVAREIERPFGTDANDIDLENRIVRIEQELDVVLRSAYFHEASLRAEMMSASASTQSVYIDSGPLTALSEQTIEEPNPVELPMPTAPLLRLMLTQSLSERDVPQGDTPSSNETASESDENAALVPVTAPAPGYGSVSSVRDAVWL</sequence>
<name>A0A6G0WK81_9STRA</name>
<protein>
    <recommendedName>
        <fullName evidence="12">Bestrophin homolog</fullName>
    </recommendedName>
</protein>
<organism evidence="10 11">
    <name type="scientific">Aphanomyces euteiches</name>
    <dbReference type="NCBI Taxonomy" id="100861"/>
    <lineage>
        <taxon>Eukaryota</taxon>
        <taxon>Sar</taxon>
        <taxon>Stramenopiles</taxon>
        <taxon>Oomycota</taxon>
        <taxon>Saprolegniomycetes</taxon>
        <taxon>Saprolegniales</taxon>
        <taxon>Verrucalvaceae</taxon>
        <taxon>Aphanomyces</taxon>
    </lineage>
</organism>
<evidence type="ECO:0000256" key="3">
    <source>
        <dbReference type="ARBA" id="ARBA00022475"/>
    </source>
</evidence>
<gene>
    <name evidence="10" type="ORF">Ae201684_014301</name>
</gene>
<evidence type="ECO:0000256" key="4">
    <source>
        <dbReference type="ARBA" id="ARBA00022692"/>
    </source>
</evidence>
<evidence type="ECO:0008006" key="12">
    <source>
        <dbReference type="Google" id="ProtNLM"/>
    </source>
</evidence>
<evidence type="ECO:0000256" key="8">
    <source>
        <dbReference type="SAM" id="MobiDB-lite"/>
    </source>
</evidence>
<evidence type="ECO:0000256" key="2">
    <source>
        <dbReference type="ARBA" id="ARBA00022448"/>
    </source>
</evidence>
<comment type="caution">
    <text evidence="10">The sequence shown here is derived from an EMBL/GenBank/DDBJ whole genome shotgun (WGS) entry which is preliminary data.</text>
</comment>
<keyword evidence="11" id="KW-1185">Reference proteome</keyword>
<dbReference type="VEuPathDB" id="FungiDB:AeMF1_009151"/>
<dbReference type="GO" id="GO:0005254">
    <property type="term" value="F:chloride channel activity"/>
    <property type="evidence" value="ECO:0007669"/>
    <property type="project" value="InterPro"/>
</dbReference>
<evidence type="ECO:0000313" key="11">
    <source>
        <dbReference type="Proteomes" id="UP000481153"/>
    </source>
</evidence>
<feature type="transmembrane region" description="Helical" evidence="9">
    <location>
        <begin position="29"/>
        <end position="49"/>
    </location>
</feature>
<evidence type="ECO:0000256" key="1">
    <source>
        <dbReference type="ARBA" id="ARBA00004651"/>
    </source>
</evidence>
<evidence type="ECO:0000256" key="7">
    <source>
        <dbReference type="ARBA" id="ARBA00023136"/>
    </source>
</evidence>
<keyword evidence="3" id="KW-1003">Cell membrane</keyword>
<accession>A0A6G0WK81</accession>
<proteinExistence type="predicted"/>
<evidence type="ECO:0000313" key="10">
    <source>
        <dbReference type="EMBL" id="KAF0727675.1"/>
    </source>
</evidence>
<keyword evidence="4 9" id="KW-0812">Transmembrane</keyword>
<dbReference type="GO" id="GO:0005886">
    <property type="term" value="C:plasma membrane"/>
    <property type="evidence" value="ECO:0007669"/>
    <property type="project" value="UniProtKB-SubCell"/>
</dbReference>
<evidence type="ECO:0000256" key="6">
    <source>
        <dbReference type="ARBA" id="ARBA00023065"/>
    </source>
</evidence>
<keyword evidence="2" id="KW-0813">Transport</keyword>
<dbReference type="EMBL" id="VJMJ01000191">
    <property type="protein sequence ID" value="KAF0727675.1"/>
    <property type="molecule type" value="Genomic_DNA"/>
</dbReference>
<keyword evidence="5 9" id="KW-1133">Transmembrane helix</keyword>